<evidence type="ECO:0000256" key="6">
    <source>
        <dbReference type="SAM" id="MobiDB-lite"/>
    </source>
</evidence>
<keyword evidence="3" id="KW-0274">FAD</keyword>
<organism evidence="8 9">
    <name type="scientific">Cercophora scortea</name>
    <dbReference type="NCBI Taxonomy" id="314031"/>
    <lineage>
        <taxon>Eukaryota</taxon>
        <taxon>Fungi</taxon>
        <taxon>Dikarya</taxon>
        <taxon>Ascomycota</taxon>
        <taxon>Pezizomycotina</taxon>
        <taxon>Sordariomycetes</taxon>
        <taxon>Sordariomycetidae</taxon>
        <taxon>Sordariales</taxon>
        <taxon>Lasiosphaeriaceae</taxon>
        <taxon>Cercophora</taxon>
    </lineage>
</organism>
<name>A0AAE0IP35_9PEZI</name>
<keyword evidence="2" id="KW-0285">Flavoprotein</keyword>
<dbReference type="EMBL" id="JAUEPO010000003">
    <property type="protein sequence ID" value="KAK3328582.1"/>
    <property type="molecule type" value="Genomic_DNA"/>
</dbReference>
<evidence type="ECO:0000256" key="2">
    <source>
        <dbReference type="ARBA" id="ARBA00022630"/>
    </source>
</evidence>
<evidence type="ECO:0000256" key="4">
    <source>
        <dbReference type="ARBA" id="ARBA00023002"/>
    </source>
</evidence>
<dbReference type="GO" id="GO:0004497">
    <property type="term" value="F:monooxygenase activity"/>
    <property type="evidence" value="ECO:0007669"/>
    <property type="project" value="UniProtKB-KW"/>
</dbReference>
<gene>
    <name evidence="8" type="ORF">B0T19DRAFT_195088</name>
</gene>
<dbReference type="InterPro" id="IPR050493">
    <property type="entry name" value="FAD-dep_Monooxygenase_BioMet"/>
</dbReference>
<evidence type="ECO:0000256" key="3">
    <source>
        <dbReference type="ARBA" id="ARBA00022827"/>
    </source>
</evidence>
<comment type="caution">
    <text evidence="8">The sequence shown here is derived from an EMBL/GenBank/DDBJ whole genome shotgun (WGS) entry which is preliminary data.</text>
</comment>
<dbReference type="InterPro" id="IPR002938">
    <property type="entry name" value="FAD-bd"/>
</dbReference>
<evidence type="ECO:0000256" key="1">
    <source>
        <dbReference type="ARBA" id="ARBA00007992"/>
    </source>
</evidence>
<reference evidence="8" key="1">
    <citation type="journal article" date="2023" name="Mol. Phylogenet. Evol.">
        <title>Genome-scale phylogeny and comparative genomics of the fungal order Sordariales.</title>
        <authorList>
            <person name="Hensen N."/>
            <person name="Bonometti L."/>
            <person name="Westerberg I."/>
            <person name="Brannstrom I.O."/>
            <person name="Guillou S."/>
            <person name="Cros-Aarteil S."/>
            <person name="Calhoun S."/>
            <person name="Haridas S."/>
            <person name="Kuo A."/>
            <person name="Mondo S."/>
            <person name="Pangilinan J."/>
            <person name="Riley R."/>
            <person name="LaButti K."/>
            <person name="Andreopoulos B."/>
            <person name="Lipzen A."/>
            <person name="Chen C."/>
            <person name="Yan M."/>
            <person name="Daum C."/>
            <person name="Ng V."/>
            <person name="Clum A."/>
            <person name="Steindorff A."/>
            <person name="Ohm R.A."/>
            <person name="Martin F."/>
            <person name="Silar P."/>
            <person name="Natvig D.O."/>
            <person name="Lalanne C."/>
            <person name="Gautier V."/>
            <person name="Ament-Velasquez S.L."/>
            <person name="Kruys A."/>
            <person name="Hutchinson M.I."/>
            <person name="Powell A.J."/>
            <person name="Barry K."/>
            <person name="Miller A.N."/>
            <person name="Grigoriev I.V."/>
            <person name="Debuchy R."/>
            <person name="Gladieux P."/>
            <person name="Hiltunen Thoren M."/>
            <person name="Johannesson H."/>
        </authorList>
    </citation>
    <scope>NUCLEOTIDE SEQUENCE</scope>
    <source>
        <strain evidence="8">SMH4131-1</strain>
    </source>
</reference>
<comment type="similarity">
    <text evidence="1">Belongs to the paxM FAD-dependent monooxygenase family.</text>
</comment>
<evidence type="ECO:0000256" key="5">
    <source>
        <dbReference type="ARBA" id="ARBA00023033"/>
    </source>
</evidence>
<dbReference type="PANTHER" id="PTHR13789">
    <property type="entry name" value="MONOOXYGENASE"/>
    <property type="match status" value="1"/>
</dbReference>
<dbReference type="InterPro" id="IPR036188">
    <property type="entry name" value="FAD/NAD-bd_sf"/>
</dbReference>
<keyword evidence="4" id="KW-0560">Oxidoreductase</keyword>
<sequence>MTLNVVIVGAGIAGLAAAVSLRRAGHRVHIYERSGLNNEVGAAITVPPNATRSLLAWGLDPVASRFVQAQGIINGIGATVEQVNFTPFGGWVTGVYGAPFYYAHRVDLHDALKALATGQEGHGEPAVVHLKSQVVAYDPEAPSITLSTGEVVKGDVVIAADGIHSIGVEAVLGKPNPPQPQELYNGCFRFLISDADLKADPETSWWNVDGERSGKMSIYMNGKAGNRFVSYPCRDGEVWNFVGMFHDDELISAGKEDWHAPVDKSHLLNSFHDFHPSLRAVLNKATEVKRWPLLYRAPVSTWTKGKMVILGDAAHPMLPHQGQGGAQCIEDGIAFGIAMCGATSPEQIIERLAVFEKARRFRASAIQIMSNAGVDQVDIIHEQVQKYVEVVPKSHEDFAHFNWGHDIVQSTVDLVKELDPAFELPADFFSGNPHLPPPRERADPAGDAA</sequence>
<feature type="region of interest" description="Disordered" evidence="6">
    <location>
        <begin position="429"/>
        <end position="449"/>
    </location>
</feature>
<reference evidence="8" key="2">
    <citation type="submission" date="2023-06" db="EMBL/GenBank/DDBJ databases">
        <authorList>
            <consortium name="Lawrence Berkeley National Laboratory"/>
            <person name="Haridas S."/>
            <person name="Hensen N."/>
            <person name="Bonometti L."/>
            <person name="Westerberg I."/>
            <person name="Brannstrom I.O."/>
            <person name="Guillou S."/>
            <person name="Cros-Aarteil S."/>
            <person name="Calhoun S."/>
            <person name="Kuo A."/>
            <person name="Mondo S."/>
            <person name="Pangilinan J."/>
            <person name="Riley R."/>
            <person name="Labutti K."/>
            <person name="Andreopoulos B."/>
            <person name="Lipzen A."/>
            <person name="Chen C."/>
            <person name="Yanf M."/>
            <person name="Daum C."/>
            <person name="Ng V."/>
            <person name="Clum A."/>
            <person name="Steindorff A."/>
            <person name="Ohm R."/>
            <person name="Martin F."/>
            <person name="Silar P."/>
            <person name="Natvig D."/>
            <person name="Lalanne C."/>
            <person name="Gautier V."/>
            <person name="Ament-Velasquez S.L."/>
            <person name="Kruys A."/>
            <person name="Hutchinson M.I."/>
            <person name="Powell A.J."/>
            <person name="Barry K."/>
            <person name="Miller A.N."/>
            <person name="Grigoriev I.V."/>
            <person name="Debuchy R."/>
            <person name="Gladieux P."/>
            <person name="Thoren M.H."/>
            <person name="Johannesson H."/>
        </authorList>
    </citation>
    <scope>NUCLEOTIDE SEQUENCE</scope>
    <source>
        <strain evidence="8">SMH4131-1</strain>
    </source>
</reference>
<dbReference type="GO" id="GO:0071949">
    <property type="term" value="F:FAD binding"/>
    <property type="evidence" value="ECO:0007669"/>
    <property type="project" value="InterPro"/>
</dbReference>
<keyword evidence="9" id="KW-1185">Reference proteome</keyword>
<dbReference type="PRINTS" id="PR00420">
    <property type="entry name" value="RNGMNOXGNASE"/>
</dbReference>
<dbReference type="Pfam" id="PF01494">
    <property type="entry name" value="FAD_binding_3"/>
    <property type="match status" value="1"/>
</dbReference>
<dbReference type="Gene3D" id="3.50.50.60">
    <property type="entry name" value="FAD/NAD(P)-binding domain"/>
    <property type="match status" value="1"/>
</dbReference>
<accession>A0AAE0IP35</accession>
<dbReference type="SUPFAM" id="SSF51905">
    <property type="entry name" value="FAD/NAD(P)-binding domain"/>
    <property type="match status" value="1"/>
</dbReference>
<dbReference type="SUPFAM" id="SSF54373">
    <property type="entry name" value="FAD-linked reductases, C-terminal domain"/>
    <property type="match status" value="1"/>
</dbReference>
<evidence type="ECO:0000313" key="9">
    <source>
        <dbReference type="Proteomes" id="UP001286456"/>
    </source>
</evidence>
<protein>
    <recommendedName>
        <fullName evidence="7">FAD-binding domain-containing protein</fullName>
    </recommendedName>
</protein>
<dbReference type="Proteomes" id="UP001286456">
    <property type="component" value="Unassembled WGS sequence"/>
</dbReference>
<evidence type="ECO:0000313" key="8">
    <source>
        <dbReference type="EMBL" id="KAK3328582.1"/>
    </source>
</evidence>
<feature type="compositionally biased region" description="Basic and acidic residues" evidence="6">
    <location>
        <begin position="437"/>
        <end position="449"/>
    </location>
</feature>
<dbReference type="PANTHER" id="PTHR13789:SF215">
    <property type="entry name" value="FAD-BINDING DOMAIN-CONTAINING PROTEIN-RELATED"/>
    <property type="match status" value="1"/>
</dbReference>
<proteinExistence type="inferred from homology"/>
<evidence type="ECO:0000259" key="7">
    <source>
        <dbReference type="Pfam" id="PF01494"/>
    </source>
</evidence>
<dbReference type="AlphaFoldDB" id="A0AAE0IP35"/>
<keyword evidence="5" id="KW-0503">Monooxygenase</keyword>
<feature type="domain" description="FAD-binding" evidence="7">
    <location>
        <begin position="3"/>
        <end position="360"/>
    </location>
</feature>